<dbReference type="GeneID" id="26305087"/>
<dbReference type="GO" id="GO:0005634">
    <property type="term" value="C:nucleus"/>
    <property type="evidence" value="ECO:0007669"/>
    <property type="project" value="UniProtKB-SubCell"/>
</dbReference>
<evidence type="ECO:0000256" key="4">
    <source>
        <dbReference type="ARBA" id="ARBA00023163"/>
    </source>
</evidence>
<keyword evidence="3" id="KW-0805">Transcription regulation</keyword>
<dbReference type="PROSITE" id="PS50048">
    <property type="entry name" value="ZN2_CY6_FUNGAL_2"/>
    <property type="match status" value="1"/>
</dbReference>
<keyword evidence="5" id="KW-0539">Nucleus</keyword>
<dbReference type="PANTHER" id="PTHR47338:SF5">
    <property type="entry name" value="ZN(II)2CYS6 TRANSCRIPTION FACTOR (EUROFUNG)"/>
    <property type="match status" value="1"/>
</dbReference>
<evidence type="ECO:0000313" key="6">
    <source>
        <dbReference type="EMBL" id="GAK66150.1"/>
    </source>
</evidence>
<dbReference type="GO" id="GO:0000981">
    <property type="term" value="F:DNA-binding transcription factor activity, RNA polymerase II-specific"/>
    <property type="evidence" value="ECO:0007669"/>
    <property type="project" value="InterPro"/>
</dbReference>
<accession>A0A081CHK4</accession>
<sequence>MAPSSAAVLPPLAGRPRHPLSHQKPSLSHSHGRKLTEAPRRSGSASDTSESSPQNPHIDEPFRTPVTSSSSRSSVSPTTSKLPSGSSSSDDKHNPKSSNTQQRKIFPSTKTTTKMFDGGFSPSIDVAEIAVGGSGKADRILGPDGKLYTQGEAARLGLIIRTACEACRNRKLKCSGTLPEDGGCGRCKSDNVECVYSARAPIGRPKKRKVEEEQDAVSVSPSRSALSSQDGGSAAQKTKLKGKGKERASNSLIARVKSEDSSFSAASPLGGGSSYQPDNFFMPGTPEHSTASHDHSSAVPTPNMFGIYPSSLSTPSMPGAGFEDSRLPSTPVVWSQHHPMAYAVTPSDVMTPPVPISPATSQPRPAPAQSTLAAKMPSLDDLSVAAFLQSLDTLEISSEELMQQQLQRGNLAAATGSAGAAGDGSFAQGAPSEATNADARTIPTSSVEAWAMSSAILQPGLSFAVPADFSWWDLGLNGADFGSAGPSVSGTPSAEPANFSFQAGQIAQADPTLSSAGMVSEQSSRGALLSSAKPRKRRPTFGSEQPWPRGALAGMGQGQIQQAVAATETGLGWSTLPGFEAAARSSASPDGAQASGSSTKSCCSSKANNGKNDSPVDEHVRPEDEGVDSAAKSSCCSSKPTRQATPPIPFPSAAPSCCSGKIASRNEVAETKSCCSSHGPAATSTSGAEAEIEMGPLSTSAAVTGKVKEALDVERRRHAETHAHHPSKVHCVPNPSGKGCTCLCDMSVALLSVKQVLRETDPARTDSRGTATSAPRSASFATDTIQLTLTASQAITAQCACSADCPTCQSDPSTEISASLLVSTALQIYARAVRILREGFAASTAGKTDSAEVAAAGGFFGGLDVTIGTYKPSAANAKKIALFAIKLELKDLRRALGKISRMAQSWGSTADVPKSTDDAAQLDNGVDGKGQGMNPIDQLVILKLYRQLTELLKTVEGLEDAA</sequence>
<dbReference type="PANTHER" id="PTHR47338">
    <property type="entry name" value="ZN(II)2CYS6 TRANSCRIPTION FACTOR (EUROFUNG)-RELATED"/>
    <property type="match status" value="1"/>
</dbReference>
<evidence type="ECO:0000256" key="3">
    <source>
        <dbReference type="ARBA" id="ARBA00023015"/>
    </source>
</evidence>
<dbReference type="Gene3D" id="4.10.240.10">
    <property type="entry name" value="Zn(2)-C6 fungal-type DNA-binding domain"/>
    <property type="match status" value="1"/>
</dbReference>
<dbReference type="PROSITE" id="PS00463">
    <property type="entry name" value="ZN2_CY6_FUNGAL_1"/>
    <property type="match status" value="1"/>
</dbReference>
<proteinExistence type="predicted"/>
<dbReference type="SMART" id="SM00066">
    <property type="entry name" value="GAL4"/>
    <property type="match status" value="1"/>
</dbReference>
<reference evidence="7" key="1">
    <citation type="journal article" date="2014" name="Genome Announc.">
        <title>Draft Genome Sequence of the Yeast Pseudozyma antarctica Type Strain JCM10317, a Producer of the Glycolipid Biosurfactants, Mannosylerythritol Lipids.</title>
        <authorList>
            <person name="Saika A."/>
            <person name="Koike H."/>
            <person name="Hori T."/>
            <person name="Fukuoka T."/>
            <person name="Sato S."/>
            <person name="Habe H."/>
            <person name="Kitamoto D."/>
            <person name="Morita T."/>
        </authorList>
    </citation>
    <scope>NUCLEOTIDE SEQUENCE [LARGE SCALE GENOMIC DNA]</scope>
    <source>
        <strain evidence="7">JCM 10317</strain>
    </source>
</reference>
<dbReference type="InterPro" id="IPR001138">
    <property type="entry name" value="Zn2Cys6_DnaBD"/>
</dbReference>
<dbReference type="RefSeq" id="XP_014655828.1">
    <property type="nucleotide sequence ID" value="XM_014800342.1"/>
</dbReference>
<protein>
    <submittedName>
        <fullName evidence="6">Uncharacterized protein</fullName>
    </submittedName>
</protein>
<evidence type="ECO:0000313" key="7">
    <source>
        <dbReference type="Proteomes" id="UP000053758"/>
    </source>
</evidence>
<dbReference type="HOGENOM" id="CLU_307571_0_0_1"/>
<dbReference type="InterPro" id="IPR050815">
    <property type="entry name" value="TF_fung"/>
</dbReference>
<name>A0A081CHK4_PSEA2</name>
<evidence type="ECO:0000256" key="1">
    <source>
        <dbReference type="ARBA" id="ARBA00004123"/>
    </source>
</evidence>
<dbReference type="Proteomes" id="UP000053758">
    <property type="component" value="Unassembled WGS sequence"/>
</dbReference>
<dbReference type="SUPFAM" id="SSF57701">
    <property type="entry name" value="Zn2/Cys6 DNA-binding domain"/>
    <property type="match status" value="1"/>
</dbReference>
<evidence type="ECO:0000256" key="5">
    <source>
        <dbReference type="ARBA" id="ARBA00023242"/>
    </source>
</evidence>
<comment type="subcellular location">
    <subcellularLocation>
        <location evidence="1">Nucleus</location>
    </subcellularLocation>
</comment>
<dbReference type="InterPro" id="IPR036864">
    <property type="entry name" value="Zn2-C6_fun-type_DNA-bd_sf"/>
</dbReference>
<dbReference type="EMBL" id="DF830078">
    <property type="protein sequence ID" value="GAK66150.1"/>
    <property type="molecule type" value="Genomic_DNA"/>
</dbReference>
<evidence type="ECO:0000256" key="2">
    <source>
        <dbReference type="ARBA" id="ARBA00022723"/>
    </source>
</evidence>
<dbReference type="Pfam" id="PF00172">
    <property type="entry name" value="Zn_clus"/>
    <property type="match status" value="1"/>
</dbReference>
<gene>
    <name evidence="6" type="ORF">PAN0_011c4372</name>
</gene>
<keyword evidence="2" id="KW-0479">Metal-binding</keyword>
<dbReference type="AlphaFoldDB" id="A0A081CHK4"/>
<dbReference type="GO" id="GO:0008270">
    <property type="term" value="F:zinc ion binding"/>
    <property type="evidence" value="ECO:0007669"/>
    <property type="project" value="InterPro"/>
</dbReference>
<keyword evidence="7" id="KW-1185">Reference proteome</keyword>
<keyword evidence="4" id="KW-0804">Transcription</keyword>
<dbReference type="CDD" id="cd00067">
    <property type="entry name" value="GAL4"/>
    <property type="match status" value="1"/>
</dbReference>
<dbReference type="OrthoDB" id="39175at2759"/>
<organism evidence="6 7">
    <name type="scientific">Pseudozyma antarctica</name>
    <name type="common">Yeast</name>
    <name type="synonym">Candida antarctica</name>
    <dbReference type="NCBI Taxonomy" id="84753"/>
    <lineage>
        <taxon>Eukaryota</taxon>
        <taxon>Fungi</taxon>
        <taxon>Dikarya</taxon>
        <taxon>Basidiomycota</taxon>
        <taxon>Ustilaginomycotina</taxon>
        <taxon>Ustilaginomycetes</taxon>
        <taxon>Ustilaginales</taxon>
        <taxon>Ustilaginaceae</taxon>
        <taxon>Moesziomyces</taxon>
    </lineage>
</organism>